<keyword evidence="2" id="KW-1185">Reference proteome</keyword>
<dbReference type="Proteomes" id="UP000480246">
    <property type="component" value="Unassembled WGS sequence"/>
</dbReference>
<evidence type="ECO:0000313" key="1">
    <source>
        <dbReference type="EMBL" id="KAB8130753.1"/>
    </source>
</evidence>
<dbReference type="AlphaFoldDB" id="A0A7C8KRH3"/>
<name>A0A7C8KRH3_9BACI</name>
<gene>
    <name evidence="1" type="ORF">F9U64_14075</name>
</gene>
<evidence type="ECO:0000313" key="2">
    <source>
        <dbReference type="Proteomes" id="UP000480246"/>
    </source>
</evidence>
<sequence>MDEVLKFHKKDINNSNNTESAFQVFLEENLIAEVRGTNPNQFTVIPMRQLDGYKEDKLDEYIVKVLSSE</sequence>
<dbReference type="OrthoDB" id="2915544at2"/>
<organism evidence="1 2">
    <name type="scientific">Gracilibacillus oryzae</name>
    <dbReference type="NCBI Taxonomy" id="1672701"/>
    <lineage>
        <taxon>Bacteria</taxon>
        <taxon>Bacillati</taxon>
        <taxon>Bacillota</taxon>
        <taxon>Bacilli</taxon>
        <taxon>Bacillales</taxon>
        <taxon>Bacillaceae</taxon>
        <taxon>Gracilibacillus</taxon>
    </lineage>
</organism>
<protein>
    <submittedName>
        <fullName evidence="1">Uncharacterized protein</fullName>
    </submittedName>
</protein>
<dbReference type="EMBL" id="WEID01000069">
    <property type="protein sequence ID" value="KAB8130753.1"/>
    <property type="molecule type" value="Genomic_DNA"/>
</dbReference>
<dbReference type="RefSeq" id="WP_153404778.1">
    <property type="nucleotide sequence ID" value="NZ_ML762434.1"/>
</dbReference>
<comment type="caution">
    <text evidence="1">The sequence shown here is derived from an EMBL/GenBank/DDBJ whole genome shotgun (WGS) entry which is preliminary data.</text>
</comment>
<reference evidence="1 2" key="1">
    <citation type="submission" date="2019-10" db="EMBL/GenBank/DDBJ databases">
        <title>Gracilibacillus sp. nov. isolated from rice seeds.</title>
        <authorList>
            <person name="He S."/>
        </authorList>
    </citation>
    <scope>NUCLEOTIDE SEQUENCE [LARGE SCALE GENOMIC DNA]</scope>
    <source>
        <strain evidence="1 2">TD8</strain>
    </source>
</reference>
<accession>A0A7C8KRH3</accession>
<proteinExistence type="predicted"/>